<gene>
    <name evidence="1" type="ORF">J2X15_003176</name>
</gene>
<organism evidence="1 2">
    <name type="scientific">Rhodoferax saidenbachensis</name>
    <dbReference type="NCBI Taxonomy" id="1484693"/>
    <lineage>
        <taxon>Bacteria</taxon>
        <taxon>Pseudomonadati</taxon>
        <taxon>Pseudomonadota</taxon>
        <taxon>Betaproteobacteria</taxon>
        <taxon>Burkholderiales</taxon>
        <taxon>Comamonadaceae</taxon>
        <taxon>Rhodoferax</taxon>
    </lineage>
</organism>
<proteinExistence type="predicted"/>
<name>A0ABU1ZSE3_9BURK</name>
<comment type="caution">
    <text evidence="1">The sequence shown here is derived from an EMBL/GenBank/DDBJ whole genome shotgun (WGS) entry which is preliminary data.</text>
</comment>
<sequence length="101" mass="10910">MAATETSTGFSPTSVEGSLAHSCRYWPCELLSAFILQMAAKGQCVNESMMLGSRAYAVNKLANAQTLNDDGLRELAVRMETYFDDEPCHAVAALVAASQHH</sequence>
<evidence type="ECO:0000313" key="1">
    <source>
        <dbReference type="EMBL" id="MDR7307871.1"/>
    </source>
</evidence>
<evidence type="ECO:0000313" key="2">
    <source>
        <dbReference type="Proteomes" id="UP001268089"/>
    </source>
</evidence>
<reference evidence="1 2" key="1">
    <citation type="submission" date="2023-07" db="EMBL/GenBank/DDBJ databases">
        <title>Sorghum-associated microbial communities from plants grown in Nebraska, USA.</title>
        <authorList>
            <person name="Schachtman D."/>
        </authorList>
    </citation>
    <scope>NUCLEOTIDE SEQUENCE [LARGE SCALE GENOMIC DNA]</scope>
    <source>
        <strain evidence="1 2">BE308</strain>
    </source>
</reference>
<dbReference type="RefSeq" id="WP_310344435.1">
    <property type="nucleotide sequence ID" value="NZ_JAVDXO010000008.1"/>
</dbReference>
<protein>
    <submittedName>
        <fullName evidence="1">Uncharacterized protein</fullName>
    </submittedName>
</protein>
<accession>A0ABU1ZSE3</accession>
<keyword evidence="2" id="KW-1185">Reference proteome</keyword>
<dbReference type="Proteomes" id="UP001268089">
    <property type="component" value="Unassembled WGS sequence"/>
</dbReference>
<dbReference type="EMBL" id="JAVDXO010000008">
    <property type="protein sequence ID" value="MDR7307871.1"/>
    <property type="molecule type" value="Genomic_DNA"/>
</dbReference>